<proteinExistence type="predicted"/>
<dbReference type="PATRIC" id="fig|49338.4.peg.1499"/>
<evidence type="ECO:0000313" key="1">
    <source>
        <dbReference type="EMBL" id="CDX01277.1"/>
    </source>
</evidence>
<sequence>MGKIGIKCGFCGEPLYMDSYKPRQKGRAGSIIVFCDNEDCAVKPCSDSTHPTAAIREAKAFGKIEEVSQC</sequence>
<reference evidence="1" key="1">
    <citation type="submission" date="2014-07" db="EMBL/GenBank/DDBJ databases">
        <authorList>
            <person name="Hornung V.Bastian."/>
        </authorList>
    </citation>
    <scope>NUCLEOTIDE SEQUENCE</scope>
    <source>
        <strain evidence="1">PCE-S</strain>
    </source>
</reference>
<gene>
    <name evidence="1" type="ORF">DPCES_1390</name>
</gene>
<accession>A0A098AYU6</accession>
<dbReference type="EMBL" id="LK996017">
    <property type="protein sequence ID" value="CDX01277.1"/>
    <property type="molecule type" value="Genomic_DNA"/>
</dbReference>
<protein>
    <submittedName>
        <fullName evidence="1">Uncharacterized protein</fullName>
    </submittedName>
</protein>
<dbReference type="AlphaFoldDB" id="A0A098AYU6"/>
<name>A0A098AYU6_DESHA</name>
<organism evidence="1">
    <name type="scientific">Desulfitobacterium hafniense</name>
    <name type="common">Desulfitobacterium frappieri</name>
    <dbReference type="NCBI Taxonomy" id="49338"/>
    <lineage>
        <taxon>Bacteria</taxon>
        <taxon>Bacillati</taxon>
        <taxon>Bacillota</taxon>
        <taxon>Clostridia</taxon>
        <taxon>Eubacteriales</taxon>
        <taxon>Desulfitobacteriaceae</taxon>
        <taxon>Desulfitobacterium</taxon>
    </lineage>
</organism>